<keyword evidence="2" id="KW-1185">Reference proteome</keyword>
<sequence length="98" mass="10311">MGRAWTTLWIAVNVLTGCTHEPSASGLATLPTVDLAGARTDAANAALEANQVKALYENCVNRLGEDAPGCKTLRWMYDDAKMRYHAATGTPSSGSASP</sequence>
<evidence type="ECO:0000313" key="2">
    <source>
        <dbReference type="Proteomes" id="UP001497493"/>
    </source>
</evidence>
<dbReference type="Proteomes" id="UP001497493">
    <property type="component" value="Chromosome"/>
</dbReference>
<accession>A0ABM9NFJ5</accession>
<dbReference type="PROSITE" id="PS51257">
    <property type="entry name" value="PROKAR_LIPOPROTEIN"/>
    <property type="match status" value="1"/>
</dbReference>
<protein>
    <recommendedName>
        <fullName evidence="3">Entry exclusion lipoprotein TrbK</fullName>
    </recommendedName>
</protein>
<name>A0ABM9NFJ5_9GAMM</name>
<proteinExistence type="predicted"/>
<dbReference type="EMBL" id="OZ026884">
    <property type="protein sequence ID" value="CAL1239366.1"/>
    <property type="molecule type" value="Genomic_DNA"/>
</dbReference>
<evidence type="ECO:0000313" key="1">
    <source>
        <dbReference type="EMBL" id="CAL1239366.1"/>
    </source>
</evidence>
<gene>
    <name evidence="1" type="ORF">MECH1_V1_0590</name>
</gene>
<organism evidence="1 2">
    <name type="scientific">Candidatus Methylocalor cossyra</name>
    <dbReference type="NCBI Taxonomy" id="3108543"/>
    <lineage>
        <taxon>Bacteria</taxon>
        <taxon>Pseudomonadati</taxon>
        <taxon>Pseudomonadota</taxon>
        <taxon>Gammaproteobacteria</taxon>
        <taxon>Methylococcales</taxon>
        <taxon>Methylococcaceae</taxon>
        <taxon>Candidatus Methylocalor</taxon>
    </lineage>
</organism>
<evidence type="ECO:0008006" key="3">
    <source>
        <dbReference type="Google" id="ProtNLM"/>
    </source>
</evidence>
<reference evidence="1 2" key="1">
    <citation type="submission" date="2024-04" db="EMBL/GenBank/DDBJ databases">
        <authorList>
            <person name="Cremers G."/>
        </authorList>
    </citation>
    <scope>NUCLEOTIDE SEQUENCE [LARGE SCALE GENOMIC DNA]</scope>
    <source>
        <strain evidence="1">MeCH1-AG</strain>
    </source>
</reference>